<evidence type="ECO:0000256" key="1">
    <source>
        <dbReference type="SAM" id="MobiDB-lite"/>
    </source>
</evidence>
<evidence type="ECO:0000313" key="2">
    <source>
        <dbReference type="EMBL" id="RVW48202.1"/>
    </source>
</evidence>
<sequence length="117" mass="13232">MGRSTEPERPERTMMSCRRGLNFDDNGRARGGSSSCISTSDLNSEPQAQDFCTQGIQSKSVVMLSKEMEVTVEETQVGIAYDLTRSMNQELKNYVSLPDRQFPSTPPQRNTDHPWRN</sequence>
<comment type="caution">
    <text evidence="2">The sequence shown here is derived from an EMBL/GenBank/DDBJ whole genome shotgun (WGS) entry which is preliminary data.</text>
</comment>
<feature type="region of interest" description="Disordered" evidence="1">
    <location>
        <begin position="1"/>
        <end position="46"/>
    </location>
</feature>
<proteinExistence type="predicted"/>
<feature type="region of interest" description="Disordered" evidence="1">
    <location>
        <begin position="96"/>
        <end position="117"/>
    </location>
</feature>
<dbReference type="AlphaFoldDB" id="A0A438EKI4"/>
<dbReference type="EMBL" id="QGNW01001256">
    <property type="protein sequence ID" value="RVW48202.1"/>
    <property type="molecule type" value="Genomic_DNA"/>
</dbReference>
<reference evidence="2 3" key="1">
    <citation type="journal article" date="2018" name="PLoS Genet.">
        <title>Population sequencing reveals clonal diversity and ancestral inbreeding in the grapevine cultivar Chardonnay.</title>
        <authorList>
            <person name="Roach M.J."/>
            <person name="Johnson D.L."/>
            <person name="Bohlmann J."/>
            <person name="van Vuuren H.J."/>
            <person name="Jones S.J."/>
            <person name="Pretorius I.S."/>
            <person name="Schmidt S.A."/>
            <person name="Borneman A.R."/>
        </authorList>
    </citation>
    <scope>NUCLEOTIDE SEQUENCE [LARGE SCALE GENOMIC DNA]</scope>
    <source>
        <strain evidence="3">cv. Chardonnay</strain>
        <tissue evidence="2">Leaf</tissue>
    </source>
</reference>
<feature type="compositionally biased region" description="Basic and acidic residues" evidence="1">
    <location>
        <begin position="1"/>
        <end position="12"/>
    </location>
</feature>
<protein>
    <submittedName>
        <fullName evidence="2">Uncharacterized protein</fullName>
    </submittedName>
</protein>
<accession>A0A438EKI4</accession>
<dbReference type="Proteomes" id="UP000288805">
    <property type="component" value="Unassembled WGS sequence"/>
</dbReference>
<name>A0A438EKI4_VITVI</name>
<gene>
    <name evidence="2" type="ORF">CK203_084773</name>
</gene>
<feature type="compositionally biased region" description="Polar residues" evidence="1">
    <location>
        <begin position="32"/>
        <end position="46"/>
    </location>
</feature>
<organism evidence="2 3">
    <name type="scientific">Vitis vinifera</name>
    <name type="common">Grape</name>
    <dbReference type="NCBI Taxonomy" id="29760"/>
    <lineage>
        <taxon>Eukaryota</taxon>
        <taxon>Viridiplantae</taxon>
        <taxon>Streptophyta</taxon>
        <taxon>Embryophyta</taxon>
        <taxon>Tracheophyta</taxon>
        <taxon>Spermatophyta</taxon>
        <taxon>Magnoliopsida</taxon>
        <taxon>eudicotyledons</taxon>
        <taxon>Gunneridae</taxon>
        <taxon>Pentapetalae</taxon>
        <taxon>rosids</taxon>
        <taxon>Vitales</taxon>
        <taxon>Vitaceae</taxon>
        <taxon>Viteae</taxon>
        <taxon>Vitis</taxon>
    </lineage>
</organism>
<evidence type="ECO:0000313" key="3">
    <source>
        <dbReference type="Proteomes" id="UP000288805"/>
    </source>
</evidence>
<dbReference type="OrthoDB" id="5607at2759"/>